<organism evidence="3 4">
    <name type="scientific">Deefgea chitinilytica</name>
    <dbReference type="NCBI Taxonomy" id="570276"/>
    <lineage>
        <taxon>Bacteria</taxon>
        <taxon>Pseudomonadati</taxon>
        <taxon>Pseudomonadota</taxon>
        <taxon>Betaproteobacteria</taxon>
        <taxon>Neisseriales</taxon>
        <taxon>Chitinibacteraceae</taxon>
        <taxon>Deefgea</taxon>
    </lineage>
</organism>
<feature type="active site" description="Charge relay system" evidence="1">
    <location>
        <position position="87"/>
    </location>
</feature>
<dbReference type="InterPro" id="IPR036852">
    <property type="entry name" value="Peptidase_S8/S53_dom_sf"/>
</dbReference>
<keyword evidence="4" id="KW-1185">Reference proteome</keyword>
<feature type="domain" description="Peptidase S8/S53" evidence="2">
    <location>
        <begin position="82"/>
        <end position="283"/>
    </location>
</feature>
<reference evidence="3 4" key="1">
    <citation type="submission" date="2019-11" db="EMBL/GenBank/DDBJ databases">
        <title>Novel Deefgea species.</title>
        <authorList>
            <person name="Han J.-H."/>
        </authorList>
    </citation>
    <scope>NUCLEOTIDE SEQUENCE [LARGE SCALE GENOMIC DNA]</scope>
    <source>
        <strain evidence="3 4">LMG 24817</strain>
    </source>
</reference>
<proteinExistence type="inferred from homology"/>
<keyword evidence="1" id="KW-0645">Protease</keyword>
<comment type="similarity">
    <text evidence="1">Belongs to the peptidase S8 family.</text>
</comment>
<dbReference type="InterPro" id="IPR000209">
    <property type="entry name" value="Peptidase_S8/S53_dom"/>
</dbReference>
<dbReference type="Pfam" id="PF00082">
    <property type="entry name" value="Peptidase_S8"/>
    <property type="match status" value="1"/>
</dbReference>
<evidence type="ECO:0000313" key="3">
    <source>
        <dbReference type="EMBL" id="MBM5570722.1"/>
    </source>
</evidence>
<feature type="active site" description="Charge relay system" evidence="1">
    <location>
        <position position="66"/>
    </location>
</feature>
<protein>
    <submittedName>
        <fullName evidence="3">S8 family serine peptidase</fullName>
    </submittedName>
</protein>
<dbReference type="PROSITE" id="PS51892">
    <property type="entry name" value="SUBTILASE"/>
    <property type="match status" value="1"/>
</dbReference>
<keyword evidence="1" id="KW-0720">Serine protease</keyword>
<dbReference type="Gene3D" id="3.40.50.200">
    <property type="entry name" value="Peptidase S8/S53 domain"/>
    <property type="match status" value="1"/>
</dbReference>
<dbReference type="SUPFAM" id="SSF52743">
    <property type="entry name" value="Subtilisin-like"/>
    <property type="match status" value="1"/>
</dbReference>
<evidence type="ECO:0000259" key="2">
    <source>
        <dbReference type="Pfam" id="PF00082"/>
    </source>
</evidence>
<evidence type="ECO:0000256" key="1">
    <source>
        <dbReference type="PROSITE-ProRule" id="PRU01240"/>
    </source>
</evidence>
<dbReference type="EMBL" id="WOFE01000001">
    <property type="protein sequence ID" value="MBM5570722.1"/>
    <property type="molecule type" value="Genomic_DNA"/>
</dbReference>
<name>A0ABS2C992_9NEIS</name>
<comment type="caution">
    <text evidence="3">The sequence shown here is derived from an EMBL/GenBank/DDBJ whole genome shotgun (WGS) entry which is preliminary data.</text>
</comment>
<dbReference type="Proteomes" id="UP001195660">
    <property type="component" value="Unassembled WGS sequence"/>
</dbReference>
<sequence length="308" mass="32042">MTANFITLNANAETAIDDFNLETSAASVVKNAAPPAPVLRTWMHTDVKAAWDKGYKGQGTNVYVVDDFSSANKFSGNLIGANQTQRHGEWTSAEINAIAPSGNMTRVDFNTNNAVALSKTGLNVINASYGLYARSGYSVNQLGFGNLHGSLISAAKNGAAIVVKAAGNNSVAVNGSYAGNSDYLNLALIGAPTAIFVGALNSNGSVTSKAAIASYSNYAGNDIRVQNQFLMVGVEGNKTNLYGTSFAAPIISGYSQILGSKFTNANAAQITKQLLTTARTDTIQGYNPAIHGKGEASLSRALSPVSLK</sequence>
<gene>
    <name evidence="3" type="ORF">GM173_03905</name>
</gene>
<feature type="active site" description="Charge relay system" evidence="1">
    <location>
        <position position="245"/>
    </location>
</feature>
<accession>A0ABS2C992</accession>
<evidence type="ECO:0000313" key="4">
    <source>
        <dbReference type="Proteomes" id="UP001195660"/>
    </source>
</evidence>
<keyword evidence="1" id="KW-0378">Hydrolase</keyword>